<dbReference type="AlphaFoldDB" id="X1D8C2"/>
<evidence type="ECO:0000313" key="1">
    <source>
        <dbReference type="EMBL" id="GAH04540.1"/>
    </source>
</evidence>
<accession>X1D8C2</accession>
<comment type="caution">
    <text evidence="1">The sequence shown here is derived from an EMBL/GenBank/DDBJ whole genome shotgun (WGS) entry which is preliminary data.</text>
</comment>
<gene>
    <name evidence="1" type="ORF">S01H4_40204</name>
</gene>
<feature type="non-terminal residue" evidence="1">
    <location>
        <position position="100"/>
    </location>
</feature>
<sequence>MTIIEESGPLTIIWYFRSDVAFTGSVSCNVSGHGSASIMSTTPVSHMLMFRGLSGLSPGVYEFTITVNGVYDSVIVTVLENPNPKTPFNHLHVYGDSHLA</sequence>
<proteinExistence type="predicted"/>
<reference evidence="1" key="1">
    <citation type="journal article" date="2014" name="Front. Microbiol.">
        <title>High frequency of phylogenetically diverse reductive dehalogenase-homologous genes in deep subseafloor sedimentary metagenomes.</title>
        <authorList>
            <person name="Kawai M."/>
            <person name="Futagami T."/>
            <person name="Toyoda A."/>
            <person name="Takaki Y."/>
            <person name="Nishi S."/>
            <person name="Hori S."/>
            <person name="Arai W."/>
            <person name="Tsubouchi T."/>
            <person name="Morono Y."/>
            <person name="Uchiyama I."/>
            <person name="Ito T."/>
            <person name="Fujiyama A."/>
            <person name="Inagaki F."/>
            <person name="Takami H."/>
        </authorList>
    </citation>
    <scope>NUCLEOTIDE SEQUENCE</scope>
    <source>
        <strain evidence="1">Expedition CK06-06</strain>
    </source>
</reference>
<organism evidence="1">
    <name type="scientific">marine sediment metagenome</name>
    <dbReference type="NCBI Taxonomy" id="412755"/>
    <lineage>
        <taxon>unclassified sequences</taxon>
        <taxon>metagenomes</taxon>
        <taxon>ecological metagenomes</taxon>
    </lineage>
</organism>
<dbReference type="EMBL" id="BART01021867">
    <property type="protein sequence ID" value="GAH04540.1"/>
    <property type="molecule type" value="Genomic_DNA"/>
</dbReference>
<protein>
    <submittedName>
        <fullName evidence="1">Uncharacterized protein</fullName>
    </submittedName>
</protein>
<name>X1D8C2_9ZZZZ</name>